<feature type="transmembrane region" description="Helical" evidence="2">
    <location>
        <begin position="162"/>
        <end position="180"/>
    </location>
</feature>
<keyword evidence="3" id="KW-0732">Signal</keyword>
<feature type="transmembrane region" description="Helical" evidence="2">
    <location>
        <begin position="400"/>
        <end position="420"/>
    </location>
</feature>
<evidence type="ECO:0000313" key="5">
    <source>
        <dbReference type="Proteomes" id="UP000540423"/>
    </source>
</evidence>
<feature type="transmembrane region" description="Helical" evidence="2">
    <location>
        <begin position="336"/>
        <end position="355"/>
    </location>
</feature>
<dbReference type="Proteomes" id="UP000540423">
    <property type="component" value="Unassembled WGS sequence"/>
</dbReference>
<feature type="compositionally biased region" description="Low complexity" evidence="1">
    <location>
        <begin position="680"/>
        <end position="701"/>
    </location>
</feature>
<keyword evidence="2" id="KW-1133">Transmembrane helix</keyword>
<feature type="compositionally biased region" description="Low complexity" evidence="1">
    <location>
        <begin position="523"/>
        <end position="544"/>
    </location>
</feature>
<feature type="chain" id="PRO_5030996032" evidence="3">
    <location>
        <begin position="33"/>
        <end position="701"/>
    </location>
</feature>
<feature type="transmembrane region" description="Helical" evidence="2">
    <location>
        <begin position="375"/>
        <end position="394"/>
    </location>
</feature>
<dbReference type="EMBL" id="JACHEM010000036">
    <property type="protein sequence ID" value="MBB6440057.1"/>
    <property type="molecule type" value="Genomic_DNA"/>
</dbReference>
<feature type="compositionally biased region" description="Low complexity" evidence="1">
    <location>
        <begin position="603"/>
        <end position="616"/>
    </location>
</feature>
<protein>
    <submittedName>
        <fullName evidence="4">Uncharacterized protein</fullName>
    </submittedName>
</protein>
<feature type="region of interest" description="Disordered" evidence="1">
    <location>
        <begin position="452"/>
        <end position="701"/>
    </location>
</feature>
<keyword evidence="2" id="KW-0472">Membrane</keyword>
<feature type="compositionally biased region" description="Pro residues" evidence="1">
    <location>
        <begin position="663"/>
        <end position="679"/>
    </location>
</feature>
<feature type="transmembrane region" description="Helical" evidence="2">
    <location>
        <begin position="86"/>
        <end position="110"/>
    </location>
</feature>
<evidence type="ECO:0000256" key="2">
    <source>
        <dbReference type="SAM" id="Phobius"/>
    </source>
</evidence>
<dbReference type="RefSeq" id="WP_185036527.1">
    <property type="nucleotide sequence ID" value="NZ_BNBN01000019.1"/>
</dbReference>
<comment type="caution">
    <text evidence="4">The sequence shown here is derived from an EMBL/GenBank/DDBJ whole genome shotgun (WGS) entry which is preliminary data.</text>
</comment>
<feature type="transmembrane region" description="Helical" evidence="2">
    <location>
        <begin position="130"/>
        <end position="150"/>
    </location>
</feature>
<keyword evidence="5" id="KW-1185">Reference proteome</keyword>
<reference evidence="4 5" key="1">
    <citation type="submission" date="2020-08" db="EMBL/GenBank/DDBJ databases">
        <title>Genomic Encyclopedia of Type Strains, Phase IV (KMG-IV): sequencing the most valuable type-strain genomes for metagenomic binning, comparative biology and taxonomic classification.</title>
        <authorList>
            <person name="Goeker M."/>
        </authorList>
    </citation>
    <scope>NUCLEOTIDE SEQUENCE [LARGE SCALE GENOMIC DNA]</scope>
    <source>
        <strain evidence="4 5">DSM 40141</strain>
    </source>
</reference>
<feature type="transmembrane region" description="Helical" evidence="2">
    <location>
        <begin position="308"/>
        <end position="330"/>
    </location>
</feature>
<gene>
    <name evidence="4" type="ORF">HNQ79_006570</name>
</gene>
<feature type="compositionally biased region" description="Gly residues" evidence="1">
    <location>
        <begin position="476"/>
        <end position="498"/>
    </location>
</feature>
<keyword evidence="2" id="KW-0812">Transmembrane</keyword>
<evidence type="ECO:0000256" key="1">
    <source>
        <dbReference type="SAM" id="MobiDB-lite"/>
    </source>
</evidence>
<evidence type="ECO:0000256" key="3">
    <source>
        <dbReference type="SAM" id="SignalP"/>
    </source>
</evidence>
<feature type="compositionally biased region" description="Basic and acidic residues" evidence="1">
    <location>
        <begin position="553"/>
        <end position="562"/>
    </location>
</feature>
<proteinExistence type="predicted"/>
<feature type="compositionally biased region" description="Pro residues" evidence="1">
    <location>
        <begin position="569"/>
        <end position="578"/>
    </location>
</feature>
<organism evidence="4 5">
    <name type="scientific">Streptomyces candidus</name>
    <dbReference type="NCBI Taxonomy" id="67283"/>
    <lineage>
        <taxon>Bacteria</taxon>
        <taxon>Bacillati</taxon>
        <taxon>Actinomycetota</taxon>
        <taxon>Actinomycetes</taxon>
        <taxon>Kitasatosporales</taxon>
        <taxon>Streptomycetaceae</taxon>
        <taxon>Streptomyces</taxon>
    </lineage>
</organism>
<feature type="signal peptide" evidence="3">
    <location>
        <begin position="1"/>
        <end position="32"/>
    </location>
</feature>
<sequence>MLVYNVPRLRTVAIPVLFACTTLMVFAGQAHAADIDPTGIGDLMPSTDNKVPEGEGTLYETYSNPSLWQLDSDFGKRDVLDPMAEAIADICMGLIAVLGTACIVIVQWIFQLTTVPELENAITKSIGGAAKGLTATLLPSALAVGGLVAFAQHKKGGGGGGLSQIAWVLISGVVAVSLLTSPQTWVGGIDSARQIGSSVTLNATSQGLGDGSEDFPFELGHKPKFSGNGRDDALRKSSDAVWRAYVATPWCVAEFGSFEVCEKYGKALLDLGSDKDKRKEWLKKNVDTDAVGADSVKWRQGHSPVGRIMVTIPALISIILFAALILMLAFTSLASLLGALMLLLTGVIFACLWVIPGRPREWGLAWFDQLLARTLESLIATMVLGAVLSLQAATTQMFDAYGWLPTSGLSIAAAIVGMNFRAVVAQIFGVRGTTSGMLGGLALAKMLTRGGGGGGTSRRDFDHKPVRTLPGRGRGRGGGGGGGGDDLPQLPGGGGGGAADDMDVVLTRAPRHRPPAPAPRPLPTAGAEAGPALPPGSGAATSGGRSDGPVITLDRERPDVTGKARTTLPPQPSRPRPALPSGKETTAPSRPRPALPSGKEITAGAGPAAAAGATRPPVGPGPTPVMRPESGGAPNYAFRQAPPPARAGEPKVIQATVIRSTPNGPPPRPTGSTQPPPRATAPARRTAAPAVPAPRNTARRG</sequence>
<name>A0A7X0HLT3_9ACTN</name>
<accession>A0A7X0HLT3</accession>
<dbReference type="AlphaFoldDB" id="A0A7X0HLT3"/>
<evidence type="ECO:0000313" key="4">
    <source>
        <dbReference type="EMBL" id="MBB6440057.1"/>
    </source>
</evidence>